<keyword evidence="3" id="KW-1185">Reference proteome</keyword>
<feature type="compositionally biased region" description="Basic residues" evidence="1">
    <location>
        <begin position="518"/>
        <end position="532"/>
    </location>
</feature>
<sequence>MSDGHITSTEMSEWSTMRLVIGAAVFITIVLFDLSIASTPRFEMSSDDQSKFKEGETQFSALQEYTRHPRYGQCWTNALQQINEGCRRLTDDEQSHLALAFANCHLSKLGLNTYECLPGQTLKECTTNMDDRGFIAYTEFFTHTQNICFFLQNQIWHERTESTVSRLADSSETVAEQLEVAGKIQEQMIVRQNESLKNQEEILQSGQHLKETLNSQTEDIQSSFNEMKATAAEHKILFAEAFQKVADLQKMVMIEFTGFYSLFFYALSALISYLLTSTPRTSNARFWMFIILLVNITVERVIVRITDDTEAVYGRMWICRQVFCFLALLILLIMAYSYKDFAAINNCLLLDIKKQNSELKNFLLSISENTPALQLPNNAPLPSIEALPVHQTAVNNHQIMKQITQVQAFAGTEKWTTDARKDKAPTDFFSDCDSGLSDSDSDASFVTIVNGCSQHSSRSSTPTLNQSVAKLTRSSTPIQDTTKTSSNFDQENNLSVSMISNTSSLGVIKQPSIDPKKGSKRKGRPKGRKTKSRQTTPQYSNPNISYNLRSRRSRSNTPVISPASESVQAIVKTAIDINSRVTRLPKVVYRQDEPGFFSSDED</sequence>
<gene>
    <name evidence="4" type="primary">LOC100374938</name>
</gene>
<feature type="transmembrane region" description="Helical" evidence="2">
    <location>
        <begin position="317"/>
        <end position="338"/>
    </location>
</feature>
<dbReference type="RefSeq" id="XP_006820991.1">
    <property type="nucleotide sequence ID" value="XM_006820928.1"/>
</dbReference>
<feature type="compositionally biased region" description="Polar residues" evidence="1">
    <location>
        <begin position="534"/>
        <end position="548"/>
    </location>
</feature>
<dbReference type="PANTHER" id="PTHR33538:SF2">
    <property type="entry name" value="PROTEIN GAMETE EXPRESSED 1"/>
    <property type="match status" value="1"/>
</dbReference>
<feature type="region of interest" description="Disordered" evidence="1">
    <location>
        <begin position="505"/>
        <end position="565"/>
    </location>
</feature>
<feature type="compositionally biased region" description="Polar residues" evidence="1">
    <location>
        <begin position="556"/>
        <end position="565"/>
    </location>
</feature>
<feature type="transmembrane region" description="Helical" evidence="2">
    <location>
        <begin position="286"/>
        <end position="305"/>
    </location>
</feature>
<dbReference type="GeneID" id="100374938"/>
<protein>
    <submittedName>
        <fullName evidence="4">Uncharacterized protein LOC100374938</fullName>
    </submittedName>
</protein>
<feature type="region of interest" description="Disordered" evidence="1">
    <location>
        <begin position="453"/>
        <end position="492"/>
    </location>
</feature>
<dbReference type="InterPro" id="IPR040346">
    <property type="entry name" value="GEX1/Brambleberry"/>
</dbReference>
<keyword evidence="2" id="KW-1133">Transmembrane helix</keyword>
<evidence type="ECO:0000256" key="2">
    <source>
        <dbReference type="SAM" id="Phobius"/>
    </source>
</evidence>
<evidence type="ECO:0000313" key="3">
    <source>
        <dbReference type="Proteomes" id="UP000694865"/>
    </source>
</evidence>
<keyword evidence="2" id="KW-0472">Membrane</keyword>
<feature type="transmembrane region" description="Helical" evidence="2">
    <location>
        <begin position="252"/>
        <end position="274"/>
    </location>
</feature>
<organism evidence="3 4">
    <name type="scientific">Saccoglossus kowalevskii</name>
    <name type="common">Acorn worm</name>
    <dbReference type="NCBI Taxonomy" id="10224"/>
    <lineage>
        <taxon>Eukaryota</taxon>
        <taxon>Metazoa</taxon>
        <taxon>Hemichordata</taxon>
        <taxon>Enteropneusta</taxon>
        <taxon>Harrimaniidae</taxon>
        <taxon>Saccoglossus</taxon>
    </lineage>
</organism>
<keyword evidence="2" id="KW-0812">Transmembrane</keyword>
<evidence type="ECO:0000256" key="1">
    <source>
        <dbReference type="SAM" id="MobiDB-lite"/>
    </source>
</evidence>
<accession>A0ABM0MLV0</accession>
<name>A0ABM0MLV0_SACKO</name>
<dbReference type="Proteomes" id="UP000694865">
    <property type="component" value="Unplaced"/>
</dbReference>
<evidence type="ECO:0000313" key="4">
    <source>
        <dbReference type="RefSeq" id="XP_006820991.1"/>
    </source>
</evidence>
<feature type="transmembrane region" description="Helical" evidence="2">
    <location>
        <begin position="17"/>
        <end position="36"/>
    </location>
</feature>
<proteinExistence type="predicted"/>
<dbReference type="PANTHER" id="PTHR33538">
    <property type="entry name" value="PROTEIN GAMETE EXPRESSED 1"/>
    <property type="match status" value="1"/>
</dbReference>
<reference evidence="4" key="1">
    <citation type="submission" date="2025-08" db="UniProtKB">
        <authorList>
            <consortium name="RefSeq"/>
        </authorList>
    </citation>
    <scope>IDENTIFICATION</scope>
    <source>
        <tissue evidence="4">Testes</tissue>
    </source>
</reference>